<gene>
    <name evidence="1" type="ORF">GKIL_4435</name>
</gene>
<organism evidence="1 2">
    <name type="scientific">Gloeobacter kilaueensis (strain ATCC BAA-2537 / CCAP 1431/1 / ULC 316 / JS1)</name>
    <dbReference type="NCBI Taxonomy" id="1183438"/>
    <lineage>
        <taxon>Bacteria</taxon>
        <taxon>Bacillati</taxon>
        <taxon>Cyanobacteriota</taxon>
        <taxon>Cyanophyceae</taxon>
        <taxon>Gloeobacterales</taxon>
        <taxon>Gloeobacteraceae</taxon>
        <taxon>Gloeobacter</taxon>
    </lineage>
</organism>
<dbReference type="HOGENOM" id="CLU_2879519_0_0_3"/>
<dbReference type="EMBL" id="CP003587">
    <property type="protein sequence ID" value="AGY60681.1"/>
    <property type="molecule type" value="Genomic_DNA"/>
</dbReference>
<proteinExistence type="predicted"/>
<reference evidence="1 2" key="1">
    <citation type="journal article" date="2013" name="PLoS ONE">
        <title>Cultivation and Complete Genome Sequencing of Gloeobacter kilaueensis sp. nov., from a Lava Cave in Kilauea Caldera, Hawai'i.</title>
        <authorList>
            <person name="Saw J.H."/>
            <person name="Schatz M."/>
            <person name="Brown M.V."/>
            <person name="Kunkel D.D."/>
            <person name="Foster J.S."/>
            <person name="Shick H."/>
            <person name="Christensen S."/>
            <person name="Hou S."/>
            <person name="Wan X."/>
            <person name="Donachie S.P."/>
        </authorList>
    </citation>
    <scope>NUCLEOTIDE SEQUENCE [LARGE SCALE GENOMIC DNA]</scope>
    <source>
        <strain evidence="2">JS</strain>
    </source>
</reference>
<evidence type="ECO:0000313" key="1">
    <source>
        <dbReference type="EMBL" id="AGY60681.1"/>
    </source>
</evidence>
<dbReference type="STRING" id="1183438.GKIL_4435"/>
<sequence length="63" mass="6742">MSRFHTNATVLRDLFLAGILAAIICFLVSATVHGVRPPQRSAHSLIHPQSLAKTIAAPRLPAS</sequence>
<protein>
    <submittedName>
        <fullName evidence="1">Uncharacterized protein</fullName>
    </submittedName>
</protein>
<dbReference type="Proteomes" id="UP000017396">
    <property type="component" value="Chromosome"/>
</dbReference>
<accession>U5QP07</accession>
<dbReference type="RefSeq" id="WP_023176070.1">
    <property type="nucleotide sequence ID" value="NC_022600.1"/>
</dbReference>
<name>U5QP07_GLOK1</name>
<dbReference type="KEGG" id="glj:GKIL_4435"/>
<evidence type="ECO:0000313" key="2">
    <source>
        <dbReference type="Proteomes" id="UP000017396"/>
    </source>
</evidence>
<dbReference type="AlphaFoldDB" id="U5QP07"/>
<keyword evidence="2" id="KW-1185">Reference proteome</keyword>